<proteinExistence type="predicted"/>
<accession>A0A9P6K108</accession>
<reference evidence="2" key="1">
    <citation type="journal article" date="2020" name="Fungal Divers.">
        <title>Resolving the Mortierellaceae phylogeny through synthesis of multi-gene phylogenetics and phylogenomics.</title>
        <authorList>
            <person name="Vandepol N."/>
            <person name="Liber J."/>
            <person name="Desiro A."/>
            <person name="Na H."/>
            <person name="Kennedy M."/>
            <person name="Barry K."/>
            <person name="Grigoriev I.V."/>
            <person name="Miller A.N."/>
            <person name="O'Donnell K."/>
            <person name="Stajich J.E."/>
            <person name="Bonito G."/>
        </authorList>
    </citation>
    <scope>NUCLEOTIDE SEQUENCE</scope>
    <source>
        <strain evidence="2">NRRL 2591</strain>
    </source>
</reference>
<protein>
    <submittedName>
        <fullName evidence="2">Uncharacterized protein</fullName>
    </submittedName>
</protein>
<comment type="caution">
    <text evidence="2">The sequence shown here is derived from an EMBL/GenBank/DDBJ whole genome shotgun (WGS) entry which is preliminary data.</text>
</comment>
<gene>
    <name evidence="2" type="ORF">EC957_003423</name>
</gene>
<dbReference type="Proteomes" id="UP000723463">
    <property type="component" value="Unassembled WGS sequence"/>
</dbReference>
<name>A0A9P6K108_9FUNG</name>
<organism evidence="2 3">
    <name type="scientific">Mortierella hygrophila</name>
    <dbReference type="NCBI Taxonomy" id="979708"/>
    <lineage>
        <taxon>Eukaryota</taxon>
        <taxon>Fungi</taxon>
        <taxon>Fungi incertae sedis</taxon>
        <taxon>Mucoromycota</taxon>
        <taxon>Mortierellomycotina</taxon>
        <taxon>Mortierellomycetes</taxon>
        <taxon>Mortierellales</taxon>
        <taxon>Mortierellaceae</taxon>
        <taxon>Mortierella</taxon>
    </lineage>
</organism>
<dbReference type="EMBL" id="JAAAXW010000178">
    <property type="protein sequence ID" value="KAF9541096.1"/>
    <property type="molecule type" value="Genomic_DNA"/>
</dbReference>
<feature type="signal peptide" evidence="1">
    <location>
        <begin position="1"/>
        <end position="26"/>
    </location>
</feature>
<evidence type="ECO:0000313" key="3">
    <source>
        <dbReference type="Proteomes" id="UP000723463"/>
    </source>
</evidence>
<sequence>MASFSSLNTITLALLALILVIATVQSAPTPVADPKVPVFSIFSKNNEKGAKATVSKYGCHNHGLKAVAGVHYRSGPHAQIKFYSGKDCKGKVTHSMPINTYKSMGGPYNSQSVLVFKGTGSSMQ</sequence>
<evidence type="ECO:0000313" key="2">
    <source>
        <dbReference type="EMBL" id="KAF9541096.1"/>
    </source>
</evidence>
<dbReference type="AlphaFoldDB" id="A0A9P6K108"/>
<keyword evidence="3" id="KW-1185">Reference proteome</keyword>
<keyword evidence="1" id="KW-0732">Signal</keyword>
<evidence type="ECO:0000256" key="1">
    <source>
        <dbReference type="SAM" id="SignalP"/>
    </source>
</evidence>
<feature type="chain" id="PRO_5040177279" evidence="1">
    <location>
        <begin position="27"/>
        <end position="124"/>
    </location>
</feature>